<dbReference type="PANTHER" id="PTHR15893">
    <property type="entry name" value="RIBOSOMAL PROTEIN L27"/>
    <property type="match status" value="1"/>
</dbReference>
<dbReference type="SUPFAM" id="SSF110324">
    <property type="entry name" value="Ribosomal L27 protein-like"/>
    <property type="match status" value="1"/>
</dbReference>
<dbReference type="FunFam" id="2.40.50.100:FF:000060">
    <property type="entry name" value="Apicoplast ribosomal protein L27"/>
    <property type="match status" value="1"/>
</dbReference>
<reference evidence="7" key="2">
    <citation type="submission" date="2020-10" db="EMBL/GenBank/DDBJ databases">
        <title>Mucilaginibacter sp. nov., isolated from soil.</title>
        <authorList>
            <person name="Jeon C.O."/>
        </authorList>
    </citation>
    <scope>NUCLEOTIDE SEQUENCE</scope>
    <source>
        <strain evidence="7">R11</strain>
    </source>
</reference>
<dbReference type="Gene3D" id="2.40.50.100">
    <property type="match status" value="1"/>
</dbReference>
<evidence type="ECO:0000256" key="5">
    <source>
        <dbReference type="HAMAP-Rule" id="MF_00539"/>
    </source>
</evidence>
<evidence type="ECO:0000256" key="3">
    <source>
        <dbReference type="ARBA" id="ARBA00023274"/>
    </source>
</evidence>
<dbReference type="GO" id="GO:0022625">
    <property type="term" value="C:cytosolic large ribosomal subunit"/>
    <property type="evidence" value="ECO:0007669"/>
    <property type="project" value="TreeGrafter"/>
</dbReference>
<keyword evidence="2 5" id="KW-0689">Ribosomal protein</keyword>
<evidence type="ECO:0000256" key="1">
    <source>
        <dbReference type="ARBA" id="ARBA00010797"/>
    </source>
</evidence>
<feature type="compositionally biased region" description="Basic and acidic residues" evidence="6">
    <location>
        <begin position="101"/>
        <end position="113"/>
    </location>
</feature>
<keyword evidence="3 5" id="KW-0687">Ribonucleoprotein</keyword>
<dbReference type="GO" id="GO:0003735">
    <property type="term" value="F:structural constituent of ribosome"/>
    <property type="evidence" value="ECO:0007669"/>
    <property type="project" value="InterPro"/>
</dbReference>
<keyword evidence="8" id="KW-1185">Reference proteome</keyword>
<proteinExistence type="inferred from homology"/>
<comment type="similarity">
    <text evidence="1 5">Belongs to the bacterial ribosomal protein bL27 family.</text>
</comment>
<accession>A0A966DVU3</accession>
<dbReference type="Proteomes" id="UP000638732">
    <property type="component" value="Unassembled WGS sequence"/>
</dbReference>
<dbReference type="PANTHER" id="PTHR15893:SF0">
    <property type="entry name" value="LARGE RIBOSOMAL SUBUNIT PROTEIN BL27M"/>
    <property type="match status" value="1"/>
</dbReference>
<sequence length="143" mass="14886">MAHKKGAGSSKNGRESHSKRLGIKIFGGQPAIAGNIIVRQRGTRHNPDKNVGIGKDHTLFALVDGHVVFRKKADNRSYVSVLPFEAAPVAEVAAPAPKAAAEPKAKKAPKAEVAEEAPAAPKAAKAPKAPKAETSTDSEEVVA</sequence>
<dbReference type="HAMAP" id="MF_00539">
    <property type="entry name" value="Ribosomal_bL27"/>
    <property type="match status" value="1"/>
</dbReference>
<protein>
    <recommendedName>
        <fullName evidence="4 5">Large ribosomal subunit protein bL27</fullName>
    </recommendedName>
</protein>
<dbReference type="GO" id="GO:0006412">
    <property type="term" value="P:translation"/>
    <property type="evidence" value="ECO:0007669"/>
    <property type="project" value="UniProtKB-UniRule"/>
</dbReference>
<dbReference type="InterPro" id="IPR001684">
    <property type="entry name" value="Ribosomal_bL27"/>
</dbReference>
<feature type="compositionally biased region" description="Low complexity" evidence="6">
    <location>
        <begin position="116"/>
        <end position="133"/>
    </location>
</feature>
<dbReference type="PRINTS" id="PR00063">
    <property type="entry name" value="RIBOSOMALL27"/>
</dbReference>
<comment type="caution">
    <text evidence="7">The sequence shown here is derived from an EMBL/GenBank/DDBJ whole genome shotgun (WGS) entry which is preliminary data.</text>
</comment>
<evidence type="ECO:0000256" key="4">
    <source>
        <dbReference type="ARBA" id="ARBA00035175"/>
    </source>
</evidence>
<dbReference type="Pfam" id="PF01016">
    <property type="entry name" value="Ribosomal_L27"/>
    <property type="match status" value="1"/>
</dbReference>
<dbReference type="AlphaFoldDB" id="A0A966DVU3"/>
<dbReference type="RefSeq" id="WP_166587789.1">
    <property type="nucleotide sequence ID" value="NZ_WWEO01000045.1"/>
</dbReference>
<evidence type="ECO:0000313" key="8">
    <source>
        <dbReference type="Proteomes" id="UP000638732"/>
    </source>
</evidence>
<evidence type="ECO:0000256" key="2">
    <source>
        <dbReference type="ARBA" id="ARBA00022980"/>
    </source>
</evidence>
<feature type="region of interest" description="Disordered" evidence="6">
    <location>
        <begin position="94"/>
        <end position="143"/>
    </location>
</feature>
<gene>
    <name evidence="5 7" type="primary">rpmA</name>
    <name evidence="7" type="ORF">GSY63_20785</name>
</gene>
<evidence type="ECO:0000256" key="6">
    <source>
        <dbReference type="SAM" id="MobiDB-lite"/>
    </source>
</evidence>
<dbReference type="EMBL" id="WWEO01000045">
    <property type="protein sequence ID" value="NCD71812.1"/>
    <property type="molecule type" value="Genomic_DNA"/>
</dbReference>
<name>A0A966DVU3_9SPHI</name>
<organism evidence="7 8">
    <name type="scientific">Mucilaginibacter agri</name>
    <dbReference type="NCBI Taxonomy" id="2695265"/>
    <lineage>
        <taxon>Bacteria</taxon>
        <taxon>Pseudomonadati</taxon>
        <taxon>Bacteroidota</taxon>
        <taxon>Sphingobacteriia</taxon>
        <taxon>Sphingobacteriales</taxon>
        <taxon>Sphingobacteriaceae</taxon>
        <taxon>Mucilaginibacter</taxon>
    </lineage>
</organism>
<evidence type="ECO:0000313" key="7">
    <source>
        <dbReference type="EMBL" id="NCD71812.1"/>
    </source>
</evidence>
<dbReference type="NCBIfam" id="TIGR00062">
    <property type="entry name" value="L27"/>
    <property type="match status" value="1"/>
</dbReference>
<reference evidence="7" key="1">
    <citation type="submission" date="2020-01" db="EMBL/GenBank/DDBJ databases">
        <authorList>
            <person name="Seo Y.L."/>
        </authorList>
    </citation>
    <scope>NUCLEOTIDE SEQUENCE</scope>
    <source>
        <strain evidence="7">R11</strain>
    </source>
</reference>